<dbReference type="AlphaFoldDB" id="A0A7W5D3E4"/>
<comment type="caution">
    <text evidence="1">The sequence shown here is derived from an EMBL/GenBank/DDBJ whole genome shotgun (WGS) entry which is preliminary data.</text>
</comment>
<proteinExistence type="predicted"/>
<gene>
    <name evidence="1" type="ORF">FHR31_001486</name>
</gene>
<accession>A0A7W5D3E4</accession>
<evidence type="ECO:0000313" key="2">
    <source>
        <dbReference type="Proteomes" id="UP000530850"/>
    </source>
</evidence>
<dbReference type="RefSeq" id="WP_123185740.1">
    <property type="nucleotide sequence ID" value="NZ_CANSOV010000046.1"/>
</dbReference>
<protein>
    <submittedName>
        <fullName evidence="1">Antitoxin component of RelBE/YafQ-DinJ toxin-antitoxin module</fullName>
    </submittedName>
</protein>
<name>A0A7W5D3E4_9ACTN</name>
<dbReference type="EMBL" id="JACHYA010000004">
    <property type="protein sequence ID" value="MBB3171666.1"/>
    <property type="molecule type" value="Genomic_DNA"/>
</dbReference>
<dbReference type="Proteomes" id="UP000530850">
    <property type="component" value="Unassembled WGS sequence"/>
</dbReference>
<reference evidence="1 2" key="1">
    <citation type="submission" date="2020-08" db="EMBL/GenBank/DDBJ databases">
        <title>Sequencing the genomes of 1000 actinobacteria strains.</title>
        <authorList>
            <person name="Klenk H.-P."/>
        </authorList>
    </citation>
    <scope>NUCLEOTIDE SEQUENCE [LARGE SCALE GENOMIC DNA]</scope>
    <source>
        <strain evidence="1 2">DSM 22242</strain>
    </source>
</reference>
<dbReference type="Gene3D" id="1.10.1220.10">
    <property type="entry name" value="Met repressor-like"/>
    <property type="match status" value="1"/>
</dbReference>
<dbReference type="GeneID" id="93357041"/>
<sequence>MPTVQMNTRLDSAMKAAGDAVLRRNGYSPSAATQALWGYLATHQQLPEFMPPRKPGALTEARRQEILEGEGLAVRLFQRMTGVSAPSPQEGLPSYDDLRRAAYAERGLLDD</sequence>
<dbReference type="InterPro" id="IPR013321">
    <property type="entry name" value="Arc_rbn_hlx_hlx"/>
</dbReference>
<evidence type="ECO:0000313" key="1">
    <source>
        <dbReference type="EMBL" id="MBB3171666.1"/>
    </source>
</evidence>
<organism evidence="1 2">
    <name type="scientific">Parvibacter caecicola</name>
    <dbReference type="NCBI Taxonomy" id="747645"/>
    <lineage>
        <taxon>Bacteria</taxon>
        <taxon>Bacillati</taxon>
        <taxon>Actinomycetota</taxon>
        <taxon>Coriobacteriia</taxon>
        <taxon>Coriobacteriales</taxon>
        <taxon>Coriobacteriaceae</taxon>
        <taxon>Parvibacter</taxon>
    </lineage>
</organism>
<dbReference type="GO" id="GO:0006355">
    <property type="term" value="P:regulation of DNA-templated transcription"/>
    <property type="evidence" value="ECO:0007669"/>
    <property type="project" value="InterPro"/>
</dbReference>